<organism evidence="3 4">
    <name type="scientific">Baekduia soli</name>
    <dbReference type="NCBI Taxonomy" id="496014"/>
    <lineage>
        <taxon>Bacteria</taxon>
        <taxon>Bacillati</taxon>
        <taxon>Actinomycetota</taxon>
        <taxon>Thermoleophilia</taxon>
        <taxon>Solirubrobacterales</taxon>
        <taxon>Baekduiaceae</taxon>
        <taxon>Baekduia</taxon>
    </lineage>
</organism>
<comment type="similarity">
    <text evidence="1">Belongs to the glycosyltransferase 2 family.</text>
</comment>
<evidence type="ECO:0000256" key="1">
    <source>
        <dbReference type="ARBA" id="ARBA00006739"/>
    </source>
</evidence>
<evidence type="ECO:0000313" key="3">
    <source>
        <dbReference type="EMBL" id="QEC50098.1"/>
    </source>
</evidence>
<dbReference type="CDD" id="cd04179">
    <property type="entry name" value="DPM_DPG-synthase_like"/>
    <property type="match status" value="1"/>
</dbReference>
<dbReference type="PANTHER" id="PTHR48090">
    <property type="entry name" value="UNDECAPRENYL-PHOSPHATE 4-DEOXY-4-FORMAMIDO-L-ARABINOSE TRANSFERASE-RELATED"/>
    <property type="match status" value="1"/>
</dbReference>
<name>A0A5B8UB96_9ACTN</name>
<dbReference type="RefSeq" id="WP_146922461.1">
    <property type="nucleotide sequence ID" value="NZ_CP042430.1"/>
</dbReference>
<dbReference type="Gene3D" id="3.90.550.10">
    <property type="entry name" value="Spore Coat Polysaccharide Biosynthesis Protein SpsA, Chain A"/>
    <property type="match status" value="1"/>
</dbReference>
<dbReference type="InterPro" id="IPR029044">
    <property type="entry name" value="Nucleotide-diphossugar_trans"/>
</dbReference>
<sequence length="247" mass="26625">MQVFVIPAFNEEANVPRLLHDLEQRPALWAGGHVLLVDDGSTDDTAGVAAAYDGPVPLMLVRQIRNQGPGRAFDRGFRLALELCDRDDDLVVTLESDTTSDLDALDAMLTRARSGADVVLASVHAGGAIVGAGRHRAGLSRAASFAVRATAGVDARTVSSFFRVYRAGILRRGYLAHDRGFIREGGFACKAEILGKLSRLDAVIEEIPVDLDAGRRIGESKLKVLPTMMGYTRLMARQVATRMRAPA</sequence>
<dbReference type="SUPFAM" id="SSF53448">
    <property type="entry name" value="Nucleotide-diphospho-sugar transferases"/>
    <property type="match status" value="1"/>
</dbReference>
<evidence type="ECO:0000313" key="4">
    <source>
        <dbReference type="Proteomes" id="UP000321805"/>
    </source>
</evidence>
<reference evidence="3 4" key="1">
    <citation type="journal article" date="2018" name="J. Microbiol.">
        <title>Baekduia soli gen. nov., sp. nov., a novel bacterium isolated from the soil of Baekdu Mountain and proposal of a novel family name, Baekduiaceae fam. nov.</title>
        <authorList>
            <person name="An D.S."/>
            <person name="Siddiqi M.Z."/>
            <person name="Kim K.H."/>
            <person name="Yu H.S."/>
            <person name="Im W.T."/>
        </authorList>
    </citation>
    <scope>NUCLEOTIDE SEQUENCE [LARGE SCALE GENOMIC DNA]</scope>
    <source>
        <strain evidence="3 4">BR7-21</strain>
    </source>
</reference>
<dbReference type="PANTHER" id="PTHR48090:SF6">
    <property type="entry name" value="SLR5056 PROTEIN"/>
    <property type="match status" value="1"/>
</dbReference>
<dbReference type="EMBL" id="CP042430">
    <property type="protein sequence ID" value="QEC50098.1"/>
    <property type="molecule type" value="Genomic_DNA"/>
</dbReference>
<feature type="domain" description="Glycosyltransferase 2-like" evidence="2">
    <location>
        <begin position="4"/>
        <end position="171"/>
    </location>
</feature>
<protein>
    <submittedName>
        <fullName evidence="3">Glycosyltransferase family 2 protein</fullName>
    </submittedName>
</protein>
<dbReference type="OrthoDB" id="9810303at2"/>
<dbReference type="Proteomes" id="UP000321805">
    <property type="component" value="Chromosome"/>
</dbReference>
<keyword evidence="3" id="KW-0808">Transferase</keyword>
<gene>
    <name evidence="3" type="ORF">FSW04_22660</name>
</gene>
<dbReference type="InterPro" id="IPR050256">
    <property type="entry name" value="Glycosyltransferase_2"/>
</dbReference>
<dbReference type="KEGG" id="bsol:FSW04_22660"/>
<dbReference type="Pfam" id="PF00535">
    <property type="entry name" value="Glycos_transf_2"/>
    <property type="match status" value="1"/>
</dbReference>
<dbReference type="InterPro" id="IPR001173">
    <property type="entry name" value="Glyco_trans_2-like"/>
</dbReference>
<accession>A0A5B8UB96</accession>
<evidence type="ECO:0000259" key="2">
    <source>
        <dbReference type="Pfam" id="PF00535"/>
    </source>
</evidence>
<dbReference type="GO" id="GO:0016740">
    <property type="term" value="F:transferase activity"/>
    <property type="evidence" value="ECO:0007669"/>
    <property type="project" value="UniProtKB-KW"/>
</dbReference>
<dbReference type="AlphaFoldDB" id="A0A5B8UB96"/>
<keyword evidence="4" id="KW-1185">Reference proteome</keyword>
<proteinExistence type="inferred from homology"/>